<dbReference type="Proteomes" id="UP000609879">
    <property type="component" value="Unassembled WGS sequence"/>
</dbReference>
<evidence type="ECO:0000313" key="1">
    <source>
        <dbReference type="EMBL" id="GID73264.1"/>
    </source>
</evidence>
<gene>
    <name evidence="1" type="ORF">Ade02nite_19050</name>
</gene>
<proteinExistence type="predicted"/>
<organism evidence="1 2">
    <name type="scientific">Paractinoplanes deccanensis</name>
    <dbReference type="NCBI Taxonomy" id="113561"/>
    <lineage>
        <taxon>Bacteria</taxon>
        <taxon>Bacillati</taxon>
        <taxon>Actinomycetota</taxon>
        <taxon>Actinomycetes</taxon>
        <taxon>Micromonosporales</taxon>
        <taxon>Micromonosporaceae</taxon>
        <taxon>Paractinoplanes</taxon>
    </lineage>
</organism>
<comment type="caution">
    <text evidence="1">The sequence shown here is derived from an EMBL/GenBank/DDBJ whole genome shotgun (WGS) entry which is preliminary data.</text>
</comment>
<reference evidence="1 2" key="1">
    <citation type="submission" date="2021-01" db="EMBL/GenBank/DDBJ databases">
        <title>Whole genome shotgun sequence of Actinoplanes deccanensis NBRC 13994.</title>
        <authorList>
            <person name="Komaki H."/>
            <person name="Tamura T."/>
        </authorList>
    </citation>
    <scope>NUCLEOTIDE SEQUENCE [LARGE SCALE GENOMIC DNA]</scope>
    <source>
        <strain evidence="1 2">NBRC 13994</strain>
    </source>
</reference>
<keyword evidence="2" id="KW-1185">Reference proteome</keyword>
<sequence>MSTVAKRKTVERFNRDDPVGTPVRFWPGVRSGEGIESATRSSAQILSGHTPVVWVEGHAGCIALTHVEPIR</sequence>
<dbReference type="RefSeq" id="WP_203761193.1">
    <property type="nucleotide sequence ID" value="NZ_BAAABO010000029.1"/>
</dbReference>
<protein>
    <submittedName>
        <fullName evidence="1">Uncharacterized protein</fullName>
    </submittedName>
</protein>
<name>A0ABQ3XZT7_9ACTN</name>
<accession>A0ABQ3XZT7</accession>
<evidence type="ECO:0000313" key="2">
    <source>
        <dbReference type="Proteomes" id="UP000609879"/>
    </source>
</evidence>
<dbReference type="EMBL" id="BOMI01000033">
    <property type="protein sequence ID" value="GID73264.1"/>
    <property type="molecule type" value="Genomic_DNA"/>
</dbReference>